<comment type="caution">
    <text evidence="2">The sequence shown here is derived from an EMBL/GenBank/DDBJ whole genome shotgun (WGS) entry which is preliminary data.</text>
</comment>
<dbReference type="InterPro" id="IPR015942">
    <property type="entry name" value="Asp/Glu/hydantoin_racemase"/>
</dbReference>
<dbReference type="PANTHER" id="PTHR28047">
    <property type="entry name" value="PROTEIN DCG1"/>
    <property type="match status" value="1"/>
</dbReference>
<evidence type="ECO:0000313" key="3">
    <source>
        <dbReference type="Proteomes" id="UP001247754"/>
    </source>
</evidence>
<dbReference type="RefSeq" id="WP_310455769.1">
    <property type="nucleotide sequence ID" value="NZ_JAVKPH010000002.1"/>
</dbReference>
<dbReference type="InterPro" id="IPR052186">
    <property type="entry name" value="Hydantoin_racemase-like"/>
</dbReference>
<dbReference type="InterPro" id="IPR053714">
    <property type="entry name" value="Iso_Racemase_Enz_sf"/>
</dbReference>
<organism evidence="2 3">
    <name type="scientific">Ruixingdingia sedimenti</name>
    <dbReference type="NCBI Taxonomy" id="3073604"/>
    <lineage>
        <taxon>Bacteria</taxon>
        <taxon>Pseudomonadati</taxon>
        <taxon>Pseudomonadota</taxon>
        <taxon>Alphaproteobacteria</taxon>
        <taxon>Rhodobacterales</taxon>
        <taxon>Paracoccaceae</taxon>
        <taxon>Ruixingdingia</taxon>
    </lineage>
</organism>
<dbReference type="PANTHER" id="PTHR28047:SF5">
    <property type="entry name" value="PROTEIN DCG1"/>
    <property type="match status" value="1"/>
</dbReference>
<reference evidence="2 3" key="1">
    <citation type="submission" date="2023-09" db="EMBL/GenBank/DDBJ databases">
        <title>Xinfangfangia sedmenti sp. nov., isolated the sedment.</title>
        <authorList>
            <person name="Xu L."/>
        </authorList>
    </citation>
    <scope>NUCLEOTIDE SEQUENCE [LARGE SCALE GENOMIC DNA]</scope>
    <source>
        <strain evidence="2 3">LG-4</strain>
    </source>
</reference>
<comment type="similarity">
    <text evidence="1">Belongs to the HyuE racemase family.</text>
</comment>
<protein>
    <submittedName>
        <fullName evidence="2">Aspartate/glutamate racemase family protein</fullName>
    </submittedName>
</protein>
<name>A0ABU1F3W4_9RHOB</name>
<evidence type="ECO:0000256" key="1">
    <source>
        <dbReference type="ARBA" id="ARBA00038414"/>
    </source>
</evidence>
<accession>A0ABU1F3W4</accession>
<proteinExistence type="inferred from homology"/>
<dbReference type="Pfam" id="PF01177">
    <property type="entry name" value="Asp_Glu_race"/>
    <property type="match status" value="1"/>
</dbReference>
<keyword evidence="3" id="KW-1185">Reference proteome</keyword>
<dbReference type="Gene3D" id="3.40.50.12500">
    <property type="match status" value="1"/>
</dbReference>
<gene>
    <name evidence="2" type="ORF">RGD00_03015</name>
</gene>
<evidence type="ECO:0000313" key="2">
    <source>
        <dbReference type="EMBL" id="MDR5651560.1"/>
    </source>
</evidence>
<dbReference type="Proteomes" id="UP001247754">
    <property type="component" value="Unassembled WGS sequence"/>
</dbReference>
<sequence length="262" mass="28569">MKIWYQVSVDFAHHQTFARHLHAYANHVASPGTSVTVHGMDPDIGRGLPQADVLLSPVSYHQTIKRLFLRNARKAEAGGYDAFVVGTYAEPALRELRSLVEIPVVSAAESTLLTAFSVAPKVAMIGLSQQTVPFNRASVTRHRFGERVSGIYTVNEVMLERTLDQQFDAPQEYIDQFVAAARIAIAEGADAIIPTEGVVATIVGVNGITEVDEVPIIDGVGVPVICAETAITLRRRLKIGPSRKRAYVRPSPEALKVLFDTL</sequence>
<dbReference type="EMBL" id="JAVKPH010000002">
    <property type="protein sequence ID" value="MDR5651560.1"/>
    <property type="molecule type" value="Genomic_DNA"/>
</dbReference>